<evidence type="ECO:0000313" key="1">
    <source>
        <dbReference type="EMBL" id="SOS58208.1"/>
    </source>
</evidence>
<reference evidence="1 2" key="1">
    <citation type="submission" date="2017-11" db="EMBL/GenBank/DDBJ databases">
        <authorList>
            <person name="Duchaud E."/>
        </authorList>
    </citation>
    <scope>NUCLEOTIDE SEQUENCE [LARGE SCALE GENOMIC DNA]</scope>
    <source>
        <strain evidence="1 2">TNO010</strain>
    </source>
</reference>
<organism evidence="1 2">
    <name type="scientific">Tenacibaculum finnmarkense genomovar ulcerans</name>
    <dbReference type="NCBI Taxonomy" id="2781388"/>
    <lineage>
        <taxon>Bacteria</taxon>
        <taxon>Pseudomonadati</taxon>
        <taxon>Bacteroidota</taxon>
        <taxon>Flavobacteriia</taxon>
        <taxon>Flavobacteriales</taxon>
        <taxon>Flavobacteriaceae</taxon>
        <taxon>Tenacibaculum</taxon>
        <taxon>Tenacibaculum finnmarkense</taxon>
    </lineage>
</organism>
<dbReference type="AlphaFoldDB" id="A0A2I2LF91"/>
<dbReference type="EMBL" id="OENE01000004">
    <property type="protein sequence ID" value="SOS58208.1"/>
    <property type="molecule type" value="Genomic_DNA"/>
</dbReference>
<gene>
    <name evidence="1" type="ORF">TNO010_120010</name>
</gene>
<evidence type="ECO:0000313" key="2">
    <source>
        <dbReference type="Proteomes" id="UP000490060"/>
    </source>
</evidence>
<dbReference type="Proteomes" id="UP000490060">
    <property type="component" value="Unassembled WGS sequence"/>
</dbReference>
<name>A0A2I2LF91_9FLAO</name>
<protein>
    <submittedName>
        <fullName evidence="1">Uncharacterized protein</fullName>
    </submittedName>
</protein>
<proteinExistence type="predicted"/>
<dbReference type="RefSeq" id="WP_172504782.1">
    <property type="nucleotide sequence ID" value="NZ_OENE01000004.1"/>
</dbReference>
<accession>A0A2I2LF91</accession>
<sequence>MNTQITSKNSTLQFTVSKKQVHKNKTLKTGVLYQKIETSVTSSLVFHKNFPNLSFKNIDFDIIKNAYLNDNLIIKNNIKKLSDTEIILQITVSKKEKKQEIICKALFGYHLKKAS</sequence>